<accession>A0A1R1XC62</accession>
<evidence type="ECO:0000313" key="2">
    <source>
        <dbReference type="EMBL" id="OMJ12220.1"/>
    </source>
</evidence>
<evidence type="ECO:0000313" key="3">
    <source>
        <dbReference type="Proteomes" id="UP000187283"/>
    </source>
</evidence>
<evidence type="ECO:0000256" key="1">
    <source>
        <dbReference type="SAM" id="MobiDB-lite"/>
    </source>
</evidence>
<proteinExistence type="predicted"/>
<organism evidence="2 3">
    <name type="scientific">Smittium culicis</name>
    <dbReference type="NCBI Taxonomy" id="133412"/>
    <lineage>
        <taxon>Eukaryota</taxon>
        <taxon>Fungi</taxon>
        <taxon>Fungi incertae sedis</taxon>
        <taxon>Zoopagomycota</taxon>
        <taxon>Kickxellomycotina</taxon>
        <taxon>Harpellomycetes</taxon>
        <taxon>Harpellales</taxon>
        <taxon>Legeriomycetaceae</taxon>
        <taxon>Smittium</taxon>
    </lineage>
</organism>
<comment type="caution">
    <text evidence="2">The sequence shown here is derived from an EMBL/GenBank/DDBJ whole genome shotgun (WGS) entry which is preliminary data.</text>
</comment>
<gene>
    <name evidence="2" type="ORF">AYI70_g9254</name>
</gene>
<feature type="compositionally biased region" description="Basic and acidic residues" evidence="1">
    <location>
        <begin position="262"/>
        <end position="271"/>
    </location>
</feature>
<dbReference type="AlphaFoldDB" id="A0A1R1XC62"/>
<protein>
    <submittedName>
        <fullName evidence="2">Uncharacterized protein</fullName>
    </submittedName>
</protein>
<keyword evidence="3" id="KW-1185">Reference proteome</keyword>
<dbReference type="Proteomes" id="UP000187283">
    <property type="component" value="Unassembled WGS sequence"/>
</dbReference>
<dbReference type="EMBL" id="LSSN01004085">
    <property type="protein sequence ID" value="OMJ12220.1"/>
    <property type="molecule type" value="Genomic_DNA"/>
</dbReference>
<feature type="compositionally biased region" description="Polar residues" evidence="1">
    <location>
        <begin position="249"/>
        <end position="261"/>
    </location>
</feature>
<name>A0A1R1XC62_9FUNG</name>
<sequence>MDYQPQLLNDSYSTAAKKDDITLNVIQVDLAQATRLIDYYVHRRIQETSEGPKSEIQGVQRGPKRLGRFCKDAAAPRSSDGTANIYITPAAQQTEDQLRVPPDPDGGSRLSLIKKRHRGSLYQDSRFLQQPLRDSKEDRWTQICFRSEEVKYTSQSTAIRTVTKSVYFHQDSLPDIFMDENTENPGFSVLGRSIDSREFEGTIFDERRHSVHRIYSSWVQDQIGEVVYYPDSINQAPRNGDKLARDYPQGTSNQDQGPQTRSLEDHKDRNGHVYSPSSGVIDFEETLRAEEHLPLQKEIVDIECDPDRAGDPEFTILYQPTEILELTFLPTREPRT</sequence>
<feature type="region of interest" description="Disordered" evidence="1">
    <location>
        <begin position="234"/>
        <end position="277"/>
    </location>
</feature>
<reference evidence="2 3" key="1">
    <citation type="submission" date="2017-01" db="EMBL/GenBank/DDBJ databases">
        <authorList>
            <person name="Mah S.A."/>
            <person name="Swanson W.J."/>
            <person name="Moy G.W."/>
            <person name="Vacquier V.D."/>
        </authorList>
    </citation>
    <scope>NUCLEOTIDE SEQUENCE [LARGE SCALE GENOMIC DNA]</scope>
    <source>
        <strain evidence="2 3">GSMNP</strain>
    </source>
</reference>